<dbReference type="InterPro" id="IPR050324">
    <property type="entry name" value="CDP-alcohol_PTase-I"/>
</dbReference>
<reference evidence="16 17" key="1">
    <citation type="journal article" date="2011" name="Stand. Genomic Sci.">
        <title>Complete genome sequence of 'Thioalkalivibrio sulfidophilus' HL-EbGr7.</title>
        <authorList>
            <person name="Muyzer G."/>
            <person name="Sorokin D.Y."/>
            <person name="Mavromatis K."/>
            <person name="Lapidus A."/>
            <person name="Clum A."/>
            <person name="Ivanova N."/>
            <person name="Pati A."/>
            <person name="d'Haeseleer P."/>
            <person name="Woyke T."/>
            <person name="Kyrpides N.C."/>
        </authorList>
    </citation>
    <scope>NUCLEOTIDE SEQUENCE [LARGE SCALE GENOMIC DNA]</scope>
    <source>
        <strain evidence="16 17">HL-EbGR7</strain>
    </source>
</reference>
<evidence type="ECO:0000256" key="5">
    <source>
        <dbReference type="ARBA" id="ARBA00014944"/>
    </source>
</evidence>
<evidence type="ECO:0000256" key="10">
    <source>
        <dbReference type="ARBA" id="ARBA00023098"/>
    </source>
</evidence>
<feature type="transmembrane region" description="Helical" evidence="15">
    <location>
        <begin position="153"/>
        <end position="172"/>
    </location>
</feature>
<keyword evidence="13" id="KW-1208">Phospholipid metabolism</keyword>
<dbReference type="RefSeq" id="WP_012638807.1">
    <property type="nucleotide sequence ID" value="NC_011901.1"/>
</dbReference>
<keyword evidence="8 15" id="KW-0812">Transmembrane</keyword>
<dbReference type="InterPro" id="IPR043130">
    <property type="entry name" value="CDP-OH_PTrfase_TM_dom"/>
</dbReference>
<evidence type="ECO:0000313" key="17">
    <source>
        <dbReference type="Proteomes" id="UP000002383"/>
    </source>
</evidence>
<sequence>MSLRQLPNVITVLRLLLTLPIVLALLDGHYGWVLALLLLAGISDGLDGWLVRRYGWHTRLGGYLDPLADKVLMMGTYFTVAWVGLIPWWLMVLVVARDVVIILGALAYRAVTRSLEMQPLLISKLNTFFQIVLVLSVLVNAGVISLPQLYLDALVGIVLVTTVSSGVAYVVGWSRRALAARQPGV</sequence>
<dbReference type="GO" id="GO:0043337">
    <property type="term" value="F:cardiolipin synthase (CMP-forming)"/>
    <property type="evidence" value="ECO:0007669"/>
    <property type="project" value="TreeGrafter"/>
</dbReference>
<proteinExistence type="inferred from homology"/>
<dbReference type="GO" id="GO:0016020">
    <property type="term" value="C:membrane"/>
    <property type="evidence" value="ECO:0007669"/>
    <property type="project" value="UniProtKB-SubCell"/>
</dbReference>
<evidence type="ECO:0000256" key="9">
    <source>
        <dbReference type="ARBA" id="ARBA00022989"/>
    </source>
</evidence>
<evidence type="ECO:0000256" key="12">
    <source>
        <dbReference type="ARBA" id="ARBA00023209"/>
    </source>
</evidence>
<gene>
    <name evidence="16" type="ordered locus">Tgr7_2251</name>
</gene>
<evidence type="ECO:0000256" key="14">
    <source>
        <dbReference type="ARBA" id="ARBA00048586"/>
    </source>
</evidence>
<keyword evidence="7 16" id="KW-0808">Transferase</keyword>
<feature type="transmembrane region" description="Helical" evidence="15">
    <location>
        <begin position="88"/>
        <end position="108"/>
    </location>
</feature>
<evidence type="ECO:0000256" key="15">
    <source>
        <dbReference type="SAM" id="Phobius"/>
    </source>
</evidence>
<feature type="transmembrane region" description="Helical" evidence="15">
    <location>
        <begin position="7"/>
        <end position="26"/>
    </location>
</feature>
<feature type="transmembrane region" description="Helical" evidence="15">
    <location>
        <begin position="128"/>
        <end position="147"/>
    </location>
</feature>
<comment type="similarity">
    <text evidence="3">Belongs to the CDP-alcohol phosphatidyltransferase class-I family.</text>
</comment>
<keyword evidence="11 15" id="KW-0472">Membrane</keyword>
<dbReference type="PANTHER" id="PTHR14269">
    <property type="entry name" value="CDP-DIACYLGLYCEROL--GLYCEROL-3-PHOSPHATE 3-PHOSPHATIDYLTRANSFERASE-RELATED"/>
    <property type="match status" value="1"/>
</dbReference>
<evidence type="ECO:0000256" key="3">
    <source>
        <dbReference type="ARBA" id="ARBA00010441"/>
    </source>
</evidence>
<keyword evidence="10" id="KW-0443">Lipid metabolism</keyword>
<evidence type="ECO:0000256" key="7">
    <source>
        <dbReference type="ARBA" id="ARBA00022679"/>
    </source>
</evidence>
<evidence type="ECO:0000256" key="1">
    <source>
        <dbReference type="ARBA" id="ARBA00004141"/>
    </source>
</evidence>
<evidence type="ECO:0000256" key="2">
    <source>
        <dbReference type="ARBA" id="ARBA00005042"/>
    </source>
</evidence>
<dbReference type="PANTHER" id="PTHR14269:SF60">
    <property type="entry name" value="CARDIOLIPIN SYNTHASE (CMP-FORMING)"/>
    <property type="match status" value="1"/>
</dbReference>
<evidence type="ECO:0000256" key="11">
    <source>
        <dbReference type="ARBA" id="ARBA00023136"/>
    </source>
</evidence>
<dbReference type="AlphaFoldDB" id="B8GUL1"/>
<dbReference type="GO" id="GO:0032049">
    <property type="term" value="P:cardiolipin biosynthetic process"/>
    <property type="evidence" value="ECO:0007669"/>
    <property type="project" value="TreeGrafter"/>
</dbReference>
<dbReference type="InterPro" id="IPR000462">
    <property type="entry name" value="CDP-OH_P_trans"/>
</dbReference>
<comment type="catalytic activity">
    <reaction evidence="14">
        <text>a CDP-1,2-diacyl-sn-glycerol + sn-glycerol 3-phosphate = a 1,2-diacyl-sn-glycero-3-phospho-(1'-sn-glycero-3'-phosphate) + CMP + H(+)</text>
        <dbReference type="Rhea" id="RHEA:12593"/>
        <dbReference type="ChEBI" id="CHEBI:15378"/>
        <dbReference type="ChEBI" id="CHEBI:57597"/>
        <dbReference type="ChEBI" id="CHEBI:58332"/>
        <dbReference type="ChEBI" id="CHEBI:60110"/>
        <dbReference type="ChEBI" id="CHEBI:60377"/>
        <dbReference type="EC" id="2.7.8.5"/>
    </reaction>
</comment>
<dbReference type="Gene3D" id="1.20.120.1760">
    <property type="match status" value="1"/>
</dbReference>
<evidence type="ECO:0000256" key="6">
    <source>
        <dbReference type="ARBA" id="ARBA00022516"/>
    </source>
</evidence>
<dbReference type="EC" id="2.7.8.5" evidence="4"/>
<comment type="pathway">
    <text evidence="2">Phospholipid metabolism; phosphatidylglycerol biosynthesis; phosphatidylglycerol from CDP-diacylglycerol: step 1/2.</text>
</comment>
<dbReference type="KEGG" id="tgr:Tgr7_2251"/>
<dbReference type="InterPro" id="IPR004570">
    <property type="entry name" value="Phosphatidylglycerol_P_synth"/>
</dbReference>
<dbReference type="PIRSF" id="PIRSF000847">
    <property type="entry name" value="Phos_ph_gly_syn"/>
    <property type="match status" value="1"/>
</dbReference>
<name>B8GUL1_THISH</name>
<dbReference type="Pfam" id="PF01066">
    <property type="entry name" value="CDP-OH_P_transf"/>
    <property type="match status" value="1"/>
</dbReference>
<dbReference type="Proteomes" id="UP000002383">
    <property type="component" value="Chromosome"/>
</dbReference>
<protein>
    <recommendedName>
        <fullName evidence="5">CDP-diacylglycerol--glycerol-3-phosphate 3-phosphatidyltransferase</fullName>
        <ecNumber evidence="4">2.7.8.5</ecNumber>
    </recommendedName>
</protein>
<evidence type="ECO:0000313" key="16">
    <source>
        <dbReference type="EMBL" id="ACL73331.1"/>
    </source>
</evidence>
<comment type="subcellular location">
    <subcellularLocation>
        <location evidence="1">Membrane</location>
        <topology evidence="1">Multi-pass membrane protein</topology>
    </subcellularLocation>
</comment>
<keyword evidence="12" id="KW-0594">Phospholipid biosynthesis</keyword>
<dbReference type="STRING" id="396588.Tgr7_2251"/>
<evidence type="ECO:0000256" key="4">
    <source>
        <dbReference type="ARBA" id="ARBA00013170"/>
    </source>
</evidence>
<dbReference type="OrthoDB" id="9796672at2"/>
<keyword evidence="6" id="KW-0444">Lipid biosynthesis</keyword>
<keyword evidence="9 15" id="KW-1133">Transmembrane helix</keyword>
<evidence type="ECO:0000256" key="8">
    <source>
        <dbReference type="ARBA" id="ARBA00022692"/>
    </source>
</evidence>
<accession>B8GUL1</accession>
<organism evidence="16 17">
    <name type="scientific">Thioalkalivibrio sulfidiphilus (strain HL-EbGR7)</name>
    <dbReference type="NCBI Taxonomy" id="396588"/>
    <lineage>
        <taxon>Bacteria</taxon>
        <taxon>Pseudomonadati</taxon>
        <taxon>Pseudomonadota</taxon>
        <taxon>Gammaproteobacteria</taxon>
        <taxon>Chromatiales</taxon>
        <taxon>Ectothiorhodospiraceae</taxon>
        <taxon>Thioalkalivibrio</taxon>
    </lineage>
</organism>
<dbReference type="eggNOG" id="COG0558">
    <property type="taxonomic scope" value="Bacteria"/>
</dbReference>
<dbReference type="HOGENOM" id="CLU_051314_6_2_6"/>
<evidence type="ECO:0000256" key="13">
    <source>
        <dbReference type="ARBA" id="ARBA00023264"/>
    </source>
</evidence>
<dbReference type="EMBL" id="CP001339">
    <property type="protein sequence ID" value="ACL73331.1"/>
    <property type="molecule type" value="Genomic_DNA"/>
</dbReference>
<keyword evidence="17" id="KW-1185">Reference proteome</keyword>
<dbReference type="GO" id="GO:0008444">
    <property type="term" value="F:CDP-diacylglycerol-glycerol-3-phosphate 3-phosphatidyltransferase activity"/>
    <property type="evidence" value="ECO:0007669"/>
    <property type="project" value="UniProtKB-EC"/>
</dbReference>